<name>A0A158A7P5_9BURK</name>
<sequence length="48" mass="5236">MKFIESRRVNEVTKKSNLAFLSPSDSDAVRWQSAPVLTGRGSEARAAA</sequence>
<proteinExistence type="predicted"/>
<evidence type="ECO:0000313" key="2">
    <source>
        <dbReference type="Proteomes" id="UP000054903"/>
    </source>
</evidence>
<protein>
    <submittedName>
        <fullName evidence="1">Uncharacterized protein</fullName>
    </submittedName>
</protein>
<reference evidence="1" key="1">
    <citation type="submission" date="2016-01" db="EMBL/GenBank/DDBJ databases">
        <authorList>
            <person name="Peeters C."/>
        </authorList>
    </citation>
    <scope>NUCLEOTIDE SEQUENCE</scope>
    <source>
        <strain evidence="1">LMG 29320</strain>
    </source>
</reference>
<keyword evidence="2" id="KW-1185">Reference proteome</keyword>
<comment type="caution">
    <text evidence="1">The sequence shown here is derived from an EMBL/GenBank/DDBJ whole genome shotgun (WGS) entry which is preliminary data.</text>
</comment>
<organism evidence="1 2">
    <name type="scientific">Caballeronia fortuita</name>
    <dbReference type="NCBI Taxonomy" id="1777138"/>
    <lineage>
        <taxon>Bacteria</taxon>
        <taxon>Pseudomonadati</taxon>
        <taxon>Pseudomonadota</taxon>
        <taxon>Betaproteobacteria</taxon>
        <taxon>Burkholderiales</taxon>
        <taxon>Burkholderiaceae</taxon>
        <taxon>Caballeronia</taxon>
    </lineage>
</organism>
<dbReference type="Proteomes" id="UP000054903">
    <property type="component" value="Unassembled WGS sequence"/>
</dbReference>
<accession>A0A158A7P5</accession>
<gene>
    <name evidence="1" type="ORF">AWB77_01453</name>
</gene>
<evidence type="ECO:0000313" key="1">
    <source>
        <dbReference type="EMBL" id="SAK53656.1"/>
    </source>
</evidence>
<dbReference type="AlphaFoldDB" id="A0A158A7P5"/>
<dbReference type="EMBL" id="FCNX02000003">
    <property type="protein sequence ID" value="SAK53656.1"/>
    <property type="molecule type" value="Genomic_DNA"/>
</dbReference>